<proteinExistence type="predicted"/>
<dbReference type="HOGENOM" id="CLU_1643811_0_0_1"/>
<accession>A0A067SXZ3</accession>
<protein>
    <submittedName>
        <fullName evidence="1">Uncharacterized protein</fullName>
    </submittedName>
</protein>
<dbReference type="Proteomes" id="UP000027222">
    <property type="component" value="Unassembled WGS sequence"/>
</dbReference>
<evidence type="ECO:0000313" key="1">
    <source>
        <dbReference type="EMBL" id="KDR72549.1"/>
    </source>
</evidence>
<gene>
    <name evidence="1" type="ORF">GALMADRAFT_752835</name>
</gene>
<dbReference type="AlphaFoldDB" id="A0A067SXZ3"/>
<sequence>MVEPHFQSPSNPLYCLPRPITVRITTYKSDFEKQDSLQEARLVIISTLLCWNWSVNDPWPSVNSSGTLHTESPSVVGPSTMYTDRIQSRGGLQLPCQSRSVDPTAISQRVQSLFAHTTLATRSLMRTIVNSHTDCTDPCLPSEHDPPIVGGKSCILLWIGR</sequence>
<organism evidence="1 2">
    <name type="scientific">Galerina marginata (strain CBS 339.88)</name>
    <dbReference type="NCBI Taxonomy" id="685588"/>
    <lineage>
        <taxon>Eukaryota</taxon>
        <taxon>Fungi</taxon>
        <taxon>Dikarya</taxon>
        <taxon>Basidiomycota</taxon>
        <taxon>Agaricomycotina</taxon>
        <taxon>Agaricomycetes</taxon>
        <taxon>Agaricomycetidae</taxon>
        <taxon>Agaricales</taxon>
        <taxon>Agaricineae</taxon>
        <taxon>Strophariaceae</taxon>
        <taxon>Galerina</taxon>
    </lineage>
</organism>
<dbReference type="EMBL" id="KL142388">
    <property type="protein sequence ID" value="KDR72549.1"/>
    <property type="molecule type" value="Genomic_DNA"/>
</dbReference>
<evidence type="ECO:0000313" key="2">
    <source>
        <dbReference type="Proteomes" id="UP000027222"/>
    </source>
</evidence>
<name>A0A067SXZ3_GALM3</name>
<reference evidence="2" key="1">
    <citation type="journal article" date="2014" name="Proc. Natl. Acad. Sci. U.S.A.">
        <title>Extensive sampling of basidiomycete genomes demonstrates inadequacy of the white-rot/brown-rot paradigm for wood decay fungi.</title>
        <authorList>
            <person name="Riley R."/>
            <person name="Salamov A.A."/>
            <person name="Brown D.W."/>
            <person name="Nagy L.G."/>
            <person name="Floudas D."/>
            <person name="Held B.W."/>
            <person name="Levasseur A."/>
            <person name="Lombard V."/>
            <person name="Morin E."/>
            <person name="Otillar R."/>
            <person name="Lindquist E.A."/>
            <person name="Sun H."/>
            <person name="LaButti K.M."/>
            <person name="Schmutz J."/>
            <person name="Jabbour D."/>
            <person name="Luo H."/>
            <person name="Baker S.E."/>
            <person name="Pisabarro A.G."/>
            <person name="Walton J.D."/>
            <person name="Blanchette R.A."/>
            <person name="Henrissat B."/>
            <person name="Martin F."/>
            <person name="Cullen D."/>
            <person name="Hibbett D.S."/>
            <person name="Grigoriev I.V."/>
        </authorList>
    </citation>
    <scope>NUCLEOTIDE SEQUENCE [LARGE SCALE GENOMIC DNA]</scope>
    <source>
        <strain evidence="2">CBS 339.88</strain>
    </source>
</reference>
<keyword evidence="2" id="KW-1185">Reference proteome</keyword>